<dbReference type="InterPro" id="IPR036259">
    <property type="entry name" value="MFS_trans_sf"/>
</dbReference>
<proteinExistence type="predicted"/>
<evidence type="ECO:0000256" key="5">
    <source>
        <dbReference type="SAM" id="Phobius"/>
    </source>
</evidence>
<name>A0ABU4B9U8_9NOCA</name>
<feature type="transmembrane region" description="Helical" evidence="5">
    <location>
        <begin position="170"/>
        <end position="187"/>
    </location>
</feature>
<dbReference type="CDD" id="cd17393">
    <property type="entry name" value="MFS_MosC_like"/>
    <property type="match status" value="1"/>
</dbReference>
<keyword evidence="2 5" id="KW-0812">Transmembrane</keyword>
<evidence type="ECO:0000256" key="4">
    <source>
        <dbReference type="ARBA" id="ARBA00023136"/>
    </source>
</evidence>
<dbReference type="SUPFAM" id="SSF103473">
    <property type="entry name" value="MFS general substrate transporter"/>
    <property type="match status" value="1"/>
</dbReference>
<evidence type="ECO:0000256" key="1">
    <source>
        <dbReference type="ARBA" id="ARBA00004651"/>
    </source>
</evidence>
<evidence type="ECO:0000259" key="6">
    <source>
        <dbReference type="PROSITE" id="PS50850"/>
    </source>
</evidence>
<evidence type="ECO:0000313" key="7">
    <source>
        <dbReference type="EMBL" id="MDV6260975.1"/>
    </source>
</evidence>
<reference evidence="7 8" key="1">
    <citation type="submission" date="2023-10" db="EMBL/GenBank/DDBJ databases">
        <title>Development of a sustainable strategy for remediation of hydrocarbon-contaminated territories based on the waste exchange concept.</title>
        <authorList>
            <person name="Krivoruchko A."/>
        </authorList>
    </citation>
    <scope>NUCLEOTIDE SEQUENCE [LARGE SCALE GENOMIC DNA]</scope>
    <source>
        <strain evidence="7 8">IEGM 1323</strain>
    </source>
</reference>
<feature type="transmembrane region" description="Helical" evidence="5">
    <location>
        <begin position="107"/>
        <end position="131"/>
    </location>
</feature>
<feature type="transmembrane region" description="Helical" evidence="5">
    <location>
        <begin position="220"/>
        <end position="240"/>
    </location>
</feature>
<feature type="transmembrane region" description="Helical" evidence="5">
    <location>
        <begin position="12"/>
        <end position="32"/>
    </location>
</feature>
<keyword evidence="4 5" id="KW-0472">Membrane</keyword>
<dbReference type="Gene3D" id="1.20.1250.20">
    <property type="entry name" value="MFS general substrate transporter like domains"/>
    <property type="match status" value="2"/>
</dbReference>
<sequence>MSDIDAASARTAVAVRATYIAFIGAGFAFASWASRIPQVRDRLELTSSQLGIVLLAIAVGSLFALPMSGIIINRFGSRLTVTVMSLVLAVGLTIIATGYLVGVVPLLIGLFVLGFANGAWDVAMNVHGAVAERRLGRSIMPRFHAGFSAGTVVGALIGTAMVALNISVTVHLLTVAAVIAGTIPWGVRQFLNESDAEPEQPAADASRSHALARWKEPRTLLIGVVALSFAFAEGSGNDWLNIALIDGYDASAVAGTLAFTTFLVAMTAVRWFGNGLLDRYGRVVVLRGLAGVSVVGVLLFVLSPVVPLAFLGAFLWGSGVSLGFPVAMSAAADEPAAAAARVSVVASIGYFAFLGGPPLIGFLGGHGDVLHALLVVAGLLACSLLVMGALRPLPGSNSRH</sequence>
<accession>A0ABU4B9U8</accession>
<dbReference type="InterPro" id="IPR051788">
    <property type="entry name" value="MFS_Transporter"/>
</dbReference>
<feature type="transmembrane region" description="Helical" evidence="5">
    <location>
        <begin position="252"/>
        <end position="272"/>
    </location>
</feature>
<dbReference type="Proteomes" id="UP001185755">
    <property type="component" value="Unassembled WGS sequence"/>
</dbReference>
<evidence type="ECO:0000256" key="3">
    <source>
        <dbReference type="ARBA" id="ARBA00022989"/>
    </source>
</evidence>
<feature type="transmembrane region" description="Helical" evidence="5">
    <location>
        <begin position="342"/>
        <end position="363"/>
    </location>
</feature>
<keyword evidence="8" id="KW-1185">Reference proteome</keyword>
<evidence type="ECO:0000256" key="2">
    <source>
        <dbReference type="ARBA" id="ARBA00022692"/>
    </source>
</evidence>
<feature type="transmembrane region" description="Helical" evidence="5">
    <location>
        <begin position="369"/>
        <end position="390"/>
    </location>
</feature>
<feature type="transmembrane region" description="Helical" evidence="5">
    <location>
        <begin position="284"/>
        <end position="302"/>
    </location>
</feature>
<dbReference type="EMBL" id="JAWLJX010000001">
    <property type="protein sequence ID" value="MDV6260975.1"/>
    <property type="molecule type" value="Genomic_DNA"/>
</dbReference>
<dbReference type="PROSITE" id="PS50850">
    <property type="entry name" value="MFS"/>
    <property type="match status" value="1"/>
</dbReference>
<dbReference type="PANTHER" id="PTHR23514:SF13">
    <property type="entry name" value="INNER MEMBRANE PROTEIN YBJJ"/>
    <property type="match status" value="1"/>
</dbReference>
<protein>
    <submittedName>
        <fullName evidence="7">MFS transporter</fullName>
    </submittedName>
</protein>
<feature type="transmembrane region" description="Helical" evidence="5">
    <location>
        <begin position="143"/>
        <end position="164"/>
    </location>
</feature>
<dbReference type="PANTHER" id="PTHR23514">
    <property type="entry name" value="BYPASS OF STOP CODON PROTEIN 6"/>
    <property type="match status" value="1"/>
</dbReference>
<feature type="transmembrane region" description="Helical" evidence="5">
    <location>
        <begin position="52"/>
        <end position="72"/>
    </location>
</feature>
<dbReference type="InterPro" id="IPR011701">
    <property type="entry name" value="MFS"/>
</dbReference>
<dbReference type="Pfam" id="PF07690">
    <property type="entry name" value="MFS_1"/>
    <property type="match status" value="1"/>
</dbReference>
<dbReference type="RefSeq" id="WP_317563674.1">
    <property type="nucleotide sequence ID" value="NZ_JAWLJX010000001.1"/>
</dbReference>
<evidence type="ECO:0000313" key="8">
    <source>
        <dbReference type="Proteomes" id="UP001185755"/>
    </source>
</evidence>
<feature type="domain" description="Major facilitator superfamily (MFS) profile" evidence="6">
    <location>
        <begin position="14"/>
        <end position="395"/>
    </location>
</feature>
<comment type="caution">
    <text evidence="7">The sequence shown here is derived from an EMBL/GenBank/DDBJ whole genome shotgun (WGS) entry which is preliminary data.</text>
</comment>
<dbReference type="InterPro" id="IPR020846">
    <property type="entry name" value="MFS_dom"/>
</dbReference>
<feature type="transmembrane region" description="Helical" evidence="5">
    <location>
        <begin position="308"/>
        <end position="330"/>
    </location>
</feature>
<keyword evidence="3 5" id="KW-1133">Transmembrane helix</keyword>
<gene>
    <name evidence="7" type="ORF">R3P96_06445</name>
</gene>
<comment type="subcellular location">
    <subcellularLocation>
        <location evidence="1">Cell membrane</location>
        <topology evidence="1">Multi-pass membrane protein</topology>
    </subcellularLocation>
</comment>
<feature type="transmembrane region" description="Helical" evidence="5">
    <location>
        <begin position="79"/>
        <end position="101"/>
    </location>
</feature>
<organism evidence="7 8">
    <name type="scientific">Rhodococcoides yunnanense</name>
    <dbReference type="NCBI Taxonomy" id="278209"/>
    <lineage>
        <taxon>Bacteria</taxon>
        <taxon>Bacillati</taxon>
        <taxon>Actinomycetota</taxon>
        <taxon>Actinomycetes</taxon>
        <taxon>Mycobacteriales</taxon>
        <taxon>Nocardiaceae</taxon>
        <taxon>Rhodococcoides</taxon>
    </lineage>
</organism>